<evidence type="ECO:0000256" key="3">
    <source>
        <dbReference type="ARBA" id="ARBA00023163"/>
    </source>
</evidence>
<dbReference type="EMBL" id="JBHMEP010000001">
    <property type="protein sequence ID" value="MFB9133819.1"/>
    <property type="molecule type" value="Genomic_DNA"/>
</dbReference>
<dbReference type="Pfam" id="PF00356">
    <property type="entry name" value="LacI"/>
    <property type="match status" value="1"/>
</dbReference>
<feature type="domain" description="HTH lacI-type" evidence="4">
    <location>
        <begin position="2"/>
        <end position="56"/>
    </location>
</feature>
<dbReference type="GO" id="GO:0003677">
    <property type="term" value="F:DNA binding"/>
    <property type="evidence" value="ECO:0007669"/>
    <property type="project" value="UniProtKB-KW"/>
</dbReference>
<dbReference type="PROSITE" id="PS50932">
    <property type="entry name" value="HTH_LACI_2"/>
    <property type="match status" value="1"/>
</dbReference>
<gene>
    <name evidence="6" type="ORF">ACFFUV_02415</name>
</gene>
<dbReference type="Gene3D" id="3.40.50.2300">
    <property type="match status" value="2"/>
</dbReference>
<evidence type="ECO:0000313" key="6">
    <source>
        <dbReference type="EMBL" id="MFB9133819.1"/>
    </source>
</evidence>
<dbReference type="SUPFAM" id="SSF47413">
    <property type="entry name" value="lambda repressor-like DNA-binding domains"/>
    <property type="match status" value="1"/>
</dbReference>
<dbReference type="InterPro" id="IPR046335">
    <property type="entry name" value="LacI/GalR-like_sensor"/>
</dbReference>
<keyword evidence="1" id="KW-0805">Transcription regulation</keyword>
<dbReference type="CDD" id="cd06270">
    <property type="entry name" value="PBP1_GalS-like"/>
    <property type="match status" value="1"/>
</dbReference>
<dbReference type="InterPro" id="IPR028082">
    <property type="entry name" value="Peripla_BP_I"/>
</dbReference>
<dbReference type="SMART" id="SM00354">
    <property type="entry name" value="HTH_LACI"/>
    <property type="match status" value="1"/>
</dbReference>
<dbReference type="RefSeq" id="WP_390189408.1">
    <property type="nucleotide sequence ID" value="NZ_JBHMEP010000001.1"/>
</dbReference>
<dbReference type="PROSITE" id="PS00356">
    <property type="entry name" value="HTH_LACI_1"/>
    <property type="match status" value="1"/>
</dbReference>
<dbReference type="CDD" id="cd01392">
    <property type="entry name" value="HTH_LacI"/>
    <property type="match status" value="1"/>
</dbReference>
<evidence type="ECO:0000259" key="5">
    <source>
        <dbReference type="PROSITE" id="PS50943"/>
    </source>
</evidence>
<dbReference type="PANTHER" id="PTHR30146:SF67">
    <property type="entry name" value="HTH-TYPE TRANSCRIPTIONAL REGULATOR ASCG"/>
    <property type="match status" value="1"/>
</dbReference>
<dbReference type="Proteomes" id="UP001589645">
    <property type="component" value="Unassembled WGS sequence"/>
</dbReference>
<dbReference type="InterPro" id="IPR010982">
    <property type="entry name" value="Lambda_DNA-bd_dom_sf"/>
</dbReference>
<comment type="caution">
    <text evidence="6">The sequence shown here is derived from an EMBL/GenBank/DDBJ whole genome shotgun (WGS) entry which is preliminary data.</text>
</comment>
<keyword evidence="3" id="KW-0804">Transcription</keyword>
<evidence type="ECO:0000259" key="4">
    <source>
        <dbReference type="PROSITE" id="PS50932"/>
    </source>
</evidence>
<feature type="domain" description="HTH cro/C1-type" evidence="5">
    <location>
        <begin position="3"/>
        <end position="46"/>
    </location>
</feature>
<organism evidence="6 7">
    <name type="scientific">Vibrio olivae</name>
    <dbReference type="NCBI Taxonomy" id="1243002"/>
    <lineage>
        <taxon>Bacteria</taxon>
        <taxon>Pseudomonadati</taxon>
        <taxon>Pseudomonadota</taxon>
        <taxon>Gammaproteobacteria</taxon>
        <taxon>Vibrionales</taxon>
        <taxon>Vibrionaceae</taxon>
        <taxon>Vibrio</taxon>
    </lineage>
</organism>
<dbReference type="SUPFAM" id="SSF53822">
    <property type="entry name" value="Periplasmic binding protein-like I"/>
    <property type="match status" value="1"/>
</dbReference>
<name>A0ABV5HHX7_9VIBR</name>
<evidence type="ECO:0000256" key="1">
    <source>
        <dbReference type="ARBA" id="ARBA00023015"/>
    </source>
</evidence>
<sequence>MVTMLDVAKKAGVSKATVSRVLNGKNIVRPDVVSAVFKAIQETGYRPNLLARQLATQQTNFVGLVITNALFNGPYFSSLVYHAATFTEQRQHQLVIADGKHSAQDERDAINFLTDMRCKGIVVYPKYLSDEQLGEIIDKSPIPIVVVNHQVTQHPQCTVASDHYQSACRVMQHMVEKGHQSIAFIAGRENSFTGTQRLKAYRDMCHQHALDTDPRLVVQGDWTPQSGYLAAKQLIASGAEFSAILAGNDEMALGAIKALFEHGYRVPEDVSIAGFDNINLADFVTPSLTSVSIPLEQMAQKGVLMILGEHEQAQQLSIQGELIERNSIFDRST</sequence>
<evidence type="ECO:0000313" key="7">
    <source>
        <dbReference type="Proteomes" id="UP001589645"/>
    </source>
</evidence>
<reference evidence="6 7" key="1">
    <citation type="submission" date="2024-09" db="EMBL/GenBank/DDBJ databases">
        <authorList>
            <person name="Sun Q."/>
            <person name="Mori K."/>
        </authorList>
    </citation>
    <scope>NUCLEOTIDE SEQUENCE [LARGE SCALE GENOMIC DNA]</scope>
    <source>
        <strain evidence="6 7">CECT 8064</strain>
    </source>
</reference>
<protein>
    <submittedName>
        <fullName evidence="6">LacI family DNA-binding transcriptional regulator</fullName>
    </submittedName>
</protein>
<dbReference type="Gene3D" id="1.10.260.40">
    <property type="entry name" value="lambda repressor-like DNA-binding domains"/>
    <property type="match status" value="1"/>
</dbReference>
<dbReference type="InterPro" id="IPR001387">
    <property type="entry name" value="Cro/C1-type_HTH"/>
</dbReference>
<dbReference type="PROSITE" id="PS50943">
    <property type="entry name" value="HTH_CROC1"/>
    <property type="match status" value="1"/>
</dbReference>
<proteinExistence type="predicted"/>
<dbReference type="PANTHER" id="PTHR30146">
    <property type="entry name" value="LACI-RELATED TRANSCRIPTIONAL REPRESSOR"/>
    <property type="match status" value="1"/>
</dbReference>
<keyword evidence="7" id="KW-1185">Reference proteome</keyword>
<keyword evidence="2 6" id="KW-0238">DNA-binding</keyword>
<dbReference type="Pfam" id="PF13377">
    <property type="entry name" value="Peripla_BP_3"/>
    <property type="match status" value="1"/>
</dbReference>
<dbReference type="PRINTS" id="PR00036">
    <property type="entry name" value="HTHLACI"/>
</dbReference>
<accession>A0ABV5HHX7</accession>
<dbReference type="InterPro" id="IPR000843">
    <property type="entry name" value="HTH_LacI"/>
</dbReference>
<evidence type="ECO:0000256" key="2">
    <source>
        <dbReference type="ARBA" id="ARBA00023125"/>
    </source>
</evidence>